<dbReference type="PANTHER" id="PTHR44051:SF8">
    <property type="entry name" value="GLUTATHIONE S-TRANSFERASE GSTA"/>
    <property type="match status" value="1"/>
</dbReference>
<dbReference type="Proteomes" id="UP000309450">
    <property type="component" value="Unassembled WGS sequence"/>
</dbReference>
<dbReference type="InterPro" id="IPR004045">
    <property type="entry name" value="Glutathione_S-Trfase_N"/>
</dbReference>
<feature type="domain" description="GST N-terminal" evidence="1">
    <location>
        <begin position="1"/>
        <end position="80"/>
    </location>
</feature>
<dbReference type="OrthoDB" id="7583243at2"/>
<gene>
    <name evidence="2" type="ORF">E7811_02300</name>
</gene>
<dbReference type="Gene3D" id="1.20.1050.10">
    <property type="match status" value="1"/>
</dbReference>
<dbReference type="Pfam" id="PF13409">
    <property type="entry name" value="GST_N_2"/>
    <property type="match status" value="1"/>
</dbReference>
<comment type="caution">
    <text evidence="2">The sequence shown here is derived from an EMBL/GenBank/DDBJ whole genome shotgun (WGS) entry which is preliminary data.</text>
</comment>
<evidence type="ECO:0000313" key="2">
    <source>
        <dbReference type="EMBL" id="THD84591.1"/>
    </source>
</evidence>
<reference evidence="2 3" key="1">
    <citation type="submission" date="2019-04" db="EMBL/GenBank/DDBJ databases">
        <title>Draft genome sequence of Gemmobacter aestuarii sp. nov.</title>
        <authorList>
            <person name="Hameed A."/>
            <person name="Lin S.-Y."/>
            <person name="Shahina M."/>
            <person name="Lai W.-A."/>
            <person name="Young C.-C."/>
        </authorList>
    </citation>
    <scope>NUCLEOTIDE SEQUENCE [LARGE SCALE GENOMIC DNA]</scope>
    <source>
        <strain evidence="2 3">CC-PW-75</strain>
    </source>
</reference>
<dbReference type="Gene3D" id="3.40.30.10">
    <property type="entry name" value="Glutaredoxin"/>
    <property type="match status" value="1"/>
</dbReference>
<keyword evidence="3" id="KW-1185">Reference proteome</keyword>
<dbReference type="EMBL" id="SSND01000001">
    <property type="protein sequence ID" value="THD84591.1"/>
    <property type="molecule type" value="Genomic_DNA"/>
</dbReference>
<dbReference type="PROSITE" id="PS50404">
    <property type="entry name" value="GST_NTER"/>
    <property type="match status" value="1"/>
</dbReference>
<proteinExistence type="predicted"/>
<protein>
    <submittedName>
        <fullName evidence="2">Glutathione S-transferase family protein</fullName>
    </submittedName>
</protein>
<keyword evidence="2" id="KW-0808">Transferase</keyword>
<organism evidence="2 3">
    <name type="scientific">Aliigemmobacter aestuarii</name>
    <dbReference type="NCBI Taxonomy" id="1445661"/>
    <lineage>
        <taxon>Bacteria</taxon>
        <taxon>Pseudomonadati</taxon>
        <taxon>Pseudomonadota</taxon>
        <taxon>Alphaproteobacteria</taxon>
        <taxon>Rhodobacterales</taxon>
        <taxon>Paracoccaceae</taxon>
        <taxon>Aliigemmobacter</taxon>
    </lineage>
</organism>
<dbReference type="AlphaFoldDB" id="A0A4S3MSY4"/>
<accession>A0A4S3MSY4</accession>
<dbReference type="PANTHER" id="PTHR44051">
    <property type="entry name" value="GLUTATHIONE S-TRANSFERASE-RELATED"/>
    <property type="match status" value="1"/>
</dbReference>
<dbReference type="SUPFAM" id="SSF47616">
    <property type="entry name" value="GST C-terminal domain-like"/>
    <property type="match status" value="1"/>
</dbReference>
<evidence type="ECO:0000259" key="1">
    <source>
        <dbReference type="PROSITE" id="PS50404"/>
    </source>
</evidence>
<dbReference type="RefSeq" id="WP_136392972.1">
    <property type="nucleotide sequence ID" value="NZ_SSND01000001.1"/>
</dbReference>
<dbReference type="InterPro" id="IPR036282">
    <property type="entry name" value="Glutathione-S-Trfase_C_sf"/>
</dbReference>
<evidence type="ECO:0000313" key="3">
    <source>
        <dbReference type="Proteomes" id="UP000309450"/>
    </source>
</evidence>
<dbReference type="GO" id="GO:0016740">
    <property type="term" value="F:transferase activity"/>
    <property type="evidence" value="ECO:0007669"/>
    <property type="project" value="UniProtKB-KW"/>
</dbReference>
<dbReference type="CDD" id="cd03057">
    <property type="entry name" value="GST_N_Beta"/>
    <property type="match status" value="1"/>
</dbReference>
<dbReference type="SUPFAM" id="SSF52833">
    <property type="entry name" value="Thioredoxin-like"/>
    <property type="match status" value="1"/>
</dbReference>
<dbReference type="InterPro" id="IPR036249">
    <property type="entry name" value="Thioredoxin-like_sf"/>
</dbReference>
<name>A0A4S3MSY4_9RHOB</name>
<sequence length="228" mass="25066">MYVLHYAPDNASLIIRLALDELRLPYRTALVDRRVRAQDSPAYRALNPAGLIPTLETPDGPISETGAILVWLADRHGGGLFPAVDAPDRARALKWLFFMANTAHADLRQVFYPHLYVTDEGRAGHAALARARMIRSFGILDQAAAAAPALFDPPSILSIYVAAMMRWSQLYPPDDCDWFHPEDFPALGRLATELEKRPCVTALCVAEGMTPRPFTRPAPPSPPEGAAL</sequence>